<organism evidence="2 3">
    <name type="scientific">Nonomuraea deserti</name>
    <dbReference type="NCBI Taxonomy" id="1848322"/>
    <lineage>
        <taxon>Bacteria</taxon>
        <taxon>Bacillati</taxon>
        <taxon>Actinomycetota</taxon>
        <taxon>Actinomycetes</taxon>
        <taxon>Streptosporangiales</taxon>
        <taxon>Streptosporangiaceae</taxon>
        <taxon>Nonomuraea</taxon>
    </lineage>
</organism>
<comment type="caution">
    <text evidence="2">The sequence shown here is derived from an EMBL/GenBank/DDBJ whole genome shotgun (WGS) entry which is preliminary data.</text>
</comment>
<dbReference type="EMBL" id="SMKO01000221">
    <property type="protein sequence ID" value="TDC90189.1"/>
    <property type="molecule type" value="Genomic_DNA"/>
</dbReference>
<dbReference type="AlphaFoldDB" id="A0A4R4UTM4"/>
<proteinExistence type="predicted"/>
<feature type="compositionally biased region" description="Low complexity" evidence="1">
    <location>
        <begin position="45"/>
        <end position="54"/>
    </location>
</feature>
<evidence type="ECO:0000313" key="3">
    <source>
        <dbReference type="Proteomes" id="UP000295258"/>
    </source>
</evidence>
<sequence length="66" mass="7142">MPAPIRAQTGIDAPNQRFDNVIMGRGTYEIGLETGTTNPYPPTPSRASTSRPSSWCRTTRSAWCGG</sequence>
<name>A0A4R4UTM4_9ACTN</name>
<feature type="region of interest" description="Disordered" evidence="1">
    <location>
        <begin position="32"/>
        <end position="55"/>
    </location>
</feature>
<dbReference type="RefSeq" id="WP_132605525.1">
    <property type="nucleotide sequence ID" value="NZ_SMKO01000221.1"/>
</dbReference>
<gene>
    <name evidence="2" type="ORF">E1292_43785</name>
</gene>
<keyword evidence="3" id="KW-1185">Reference proteome</keyword>
<protein>
    <submittedName>
        <fullName evidence="2">Uncharacterized protein</fullName>
    </submittedName>
</protein>
<dbReference type="Proteomes" id="UP000295258">
    <property type="component" value="Unassembled WGS sequence"/>
</dbReference>
<evidence type="ECO:0000313" key="2">
    <source>
        <dbReference type="EMBL" id="TDC90189.1"/>
    </source>
</evidence>
<reference evidence="2 3" key="1">
    <citation type="submission" date="2019-03" db="EMBL/GenBank/DDBJ databases">
        <title>Draft genome sequences of novel Actinobacteria.</title>
        <authorList>
            <person name="Sahin N."/>
            <person name="Ay H."/>
            <person name="Saygin H."/>
        </authorList>
    </citation>
    <scope>NUCLEOTIDE SEQUENCE [LARGE SCALE GENOMIC DNA]</scope>
    <source>
        <strain evidence="2 3">KC310</strain>
    </source>
</reference>
<evidence type="ECO:0000256" key="1">
    <source>
        <dbReference type="SAM" id="MobiDB-lite"/>
    </source>
</evidence>
<accession>A0A4R4UTM4</accession>